<feature type="transmembrane region" description="Helical" evidence="7">
    <location>
        <begin position="275"/>
        <end position="296"/>
    </location>
</feature>
<feature type="transmembrane region" description="Helical" evidence="7">
    <location>
        <begin position="303"/>
        <end position="324"/>
    </location>
</feature>
<gene>
    <name evidence="9" type="ORF">CKAN_00788800</name>
</gene>
<evidence type="ECO:0000256" key="3">
    <source>
        <dbReference type="ARBA" id="ARBA00022448"/>
    </source>
</evidence>
<dbReference type="OrthoDB" id="1865379at2759"/>
<dbReference type="PANTHER" id="PTHR31376">
    <property type="entry name" value="OS09G0467300 PROTEIN-RELATED"/>
    <property type="match status" value="1"/>
</dbReference>
<comment type="subcellular location">
    <subcellularLocation>
        <location evidence="1 7">Membrane</location>
        <topology evidence="1 7">Multi-pass membrane protein</topology>
    </subcellularLocation>
</comment>
<comment type="similarity">
    <text evidence="2 7">Belongs to the purine permeases (TC 2.A.7.14) family.</text>
</comment>
<dbReference type="Pfam" id="PF16913">
    <property type="entry name" value="PUNUT"/>
    <property type="match status" value="1"/>
</dbReference>
<dbReference type="PANTHER" id="PTHR31376:SF8">
    <property type="entry name" value="PURINE PERMEASE-RELATED"/>
    <property type="match status" value="1"/>
</dbReference>
<evidence type="ECO:0000256" key="1">
    <source>
        <dbReference type="ARBA" id="ARBA00004141"/>
    </source>
</evidence>
<feature type="transmembrane region" description="Helical" evidence="7">
    <location>
        <begin position="164"/>
        <end position="184"/>
    </location>
</feature>
<evidence type="ECO:0000256" key="8">
    <source>
        <dbReference type="SAM" id="MobiDB-lite"/>
    </source>
</evidence>
<dbReference type="InterPro" id="IPR037185">
    <property type="entry name" value="EmrE-like"/>
</dbReference>
<feature type="transmembrane region" description="Helical" evidence="7">
    <location>
        <begin position="330"/>
        <end position="348"/>
    </location>
</feature>
<dbReference type="GO" id="GO:0016020">
    <property type="term" value="C:membrane"/>
    <property type="evidence" value="ECO:0007669"/>
    <property type="project" value="UniProtKB-SubCell"/>
</dbReference>
<evidence type="ECO:0000256" key="2">
    <source>
        <dbReference type="ARBA" id="ARBA00006213"/>
    </source>
</evidence>
<evidence type="ECO:0000256" key="7">
    <source>
        <dbReference type="RuleBase" id="RU368015"/>
    </source>
</evidence>
<feature type="transmembrane region" description="Helical" evidence="7">
    <location>
        <begin position="68"/>
        <end position="87"/>
    </location>
</feature>
<evidence type="ECO:0000313" key="9">
    <source>
        <dbReference type="EMBL" id="RWR79318.1"/>
    </source>
</evidence>
<protein>
    <recommendedName>
        <fullName evidence="7">Probable purine permease</fullName>
    </recommendedName>
</protein>
<dbReference type="SUPFAM" id="SSF103481">
    <property type="entry name" value="Multidrug resistance efflux transporter EmrE"/>
    <property type="match status" value="1"/>
</dbReference>
<evidence type="ECO:0000256" key="6">
    <source>
        <dbReference type="ARBA" id="ARBA00023136"/>
    </source>
</evidence>
<feature type="transmembrane region" description="Helical" evidence="7">
    <location>
        <begin position="139"/>
        <end position="157"/>
    </location>
</feature>
<feature type="transmembrane region" description="Helical" evidence="7">
    <location>
        <begin position="196"/>
        <end position="217"/>
    </location>
</feature>
<feature type="transmembrane region" description="Helical" evidence="7">
    <location>
        <begin position="108"/>
        <end position="127"/>
    </location>
</feature>
<keyword evidence="4 7" id="KW-0812">Transmembrane</keyword>
<feature type="transmembrane region" description="Helical" evidence="7">
    <location>
        <begin position="35"/>
        <end position="56"/>
    </location>
</feature>
<keyword evidence="10" id="KW-1185">Reference proteome</keyword>
<keyword evidence="6 7" id="KW-0472">Membrane</keyword>
<reference evidence="9 10" key="1">
    <citation type="journal article" date="2019" name="Nat. Plants">
        <title>Stout camphor tree genome fills gaps in understanding of flowering plant genome evolution.</title>
        <authorList>
            <person name="Chaw S.M."/>
            <person name="Liu Y.C."/>
            <person name="Wu Y.W."/>
            <person name="Wang H.Y."/>
            <person name="Lin C.I."/>
            <person name="Wu C.S."/>
            <person name="Ke H.M."/>
            <person name="Chang L.Y."/>
            <person name="Hsu C.Y."/>
            <person name="Yang H.T."/>
            <person name="Sudianto E."/>
            <person name="Hsu M.H."/>
            <person name="Wu K.P."/>
            <person name="Wang L.N."/>
            <person name="Leebens-Mack J.H."/>
            <person name="Tsai I.J."/>
        </authorList>
    </citation>
    <scope>NUCLEOTIDE SEQUENCE [LARGE SCALE GENOMIC DNA]</scope>
    <source>
        <strain evidence="10">cv. Chaw 1501</strain>
        <tissue evidence="9">Young leaves</tissue>
    </source>
</reference>
<evidence type="ECO:0000313" key="10">
    <source>
        <dbReference type="Proteomes" id="UP000283530"/>
    </source>
</evidence>
<feature type="region of interest" description="Disordered" evidence="8">
    <location>
        <begin position="1"/>
        <end position="24"/>
    </location>
</feature>
<dbReference type="STRING" id="337451.A0A3S4NMZ2"/>
<organism evidence="9 10">
    <name type="scientific">Cinnamomum micranthum f. kanehirae</name>
    <dbReference type="NCBI Taxonomy" id="337451"/>
    <lineage>
        <taxon>Eukaryota</taxon>
        <taxon>Viridiplantae</taxon>
        <taxon>Streptophyta</taxon>
        <taxon>Embryophyta</taxon>
        <taxon>Tracheophyta</taxon>
        <taxon>Spermatophyta</taxon>
        <taxon>Magnoliopsida</taxon>
        <taxon>Magnoliidae</taxon>
        <taxon>Laurales</taxon>
        <taxon>Lauraceae</taxon>
        <taxon>Cinnamomum</taxon>
    </lineage>
</organism>
<evidence type="ECO:0000256" key="5">
    <source>
        <dbReference type="ARBA" id="ARBA00022989"/>
    </source>
</evidence>
<dbReference type="InterPro" id="IPR030182">
    <property type="entry name" value="PUP_plant"/>
</dbReference>
<name>A0A3S4NMZ2_9MAGN</name>
<dbReference type="GO" id="GO:0015211">
    <property type="term" value="F:purine nucleoside transmembrane transporter activity"/>
    <property type="evidence" value="ECO:0007669"/>
    <property type="project" value="UniProtKB-UniRule"/>
</dbReference>
<feature type="transmembrane region" description="Helical" evidence="7">
    <location>
        <begin position="238"/>
        <end position="255"/>
    </location>
</feature>
<sequence>MSMNQEHLESLETAKNKTSQQEEEKKMKKTNAIRLWLLVLNCIFLAIGQVGGPLLLRLYYLHGGQRKWLTSWLQTAAFPILLLPISISYARAPAGGRTQSIFPVTRNLFLASAFIGFLFSLDSYLYAFGLSYLPVSTSTLLMATQTAFIAAFAFLFVKQKFTFYSVNSVMLMTLGAVVLGVHASSDRPANVSNGKYFMGFFMTLVAAAVLGLILPLIEVTYSKVCKAITFHLVMQMQFLVSMFATLFCTIAMIINKDFQVISREAREYGLGATKYYMVLVWGAIAMQLLVIGNMGVIFCSSSLFSGIFIALLVPVQQVFAVIFFHEKFNAEKGLALALCLWGFASYFYGEYKKTSKDVTATEPEQPNAV</sequence>
<accession>A0A3S4NMZ2</accession>
<dbReference type="Proteomes" id="UP000283530">
    <property type="component" value="Unassembled WGS sequence"/>
</dbReference>
<proteinExistence type="inferred from homology"/>
<comment type="caution">
    <text evidence="9">The sequence shown here is derived from an EMBL/GenBank/DDBJ whole genome shotgun (WGS) entry which is preliminary data.</text>
</comment>
<evidence type="ECO:0000256" key="4">
    <source>
        <dbReference type="ARBA" id="ARBA00022692"/>
    </source>
</evidence>
<keyword evidence="3 7" id="KW-0813">Transport</keyword>
<keyword evidence="5 7" id="KW-1133">Transmembrane helix</keyword>
<dbReference type="GO" id="GO:0005345">
    <property type="term" value="F:purine nucleobase transmembrane transporter activity"/>
    <property type="evidence" value="ECO:0007669"/>
    <property type="project" value="UniProtKB-UniRule"/>
</dbReference>
<dbReference type="AlphaFoldDB" id="A0A3S4NMZ2"/>
<dbReference type="EMBL" id="QPKB01000003">
    <property type="protein sequence ID" value="RWR79318.1"/>
    <property type="molecule type" value="Genomic_DNA"/>
</dbReference>